<accession>C1BQA5</accession>
<dbReference type="InterPro" id="IPR016162">
    <property type="entry name" value="Ald_DH_N"/>
</dbReference>
<name>C1BQA5_CALRO</name>
<dbReference type="GO" id="GO:0009450">
    <property type="term" value="P:gamma-aminobutyric acid catabolic process"/>
    <property type="evidence" value="ECO:0007669"/>
    <property type="project" value="TreeGrafter"/>
</dbReference>
<dbReference type="InterPro" id="IPR015590">
    <property type="entry name" value="Aldehyde_DH_dom"/>
</dbReference>
<dbReference type="SUPFAM" id="SSF53720">
    <property type="entry name" value="ALDH-like"/>
    <property type="match status" value="1"/>
</dbReference>
<organism evidence="3">
    <name type="scientific">Caligus rogercresseyi</name>
    <name type="common">Sea louse</name>
    <dbReference type="NCBI Taxonomy" id="217165"/>
    <lineage>
        <taxon>Eukaryota</taxon>
        <taxon>Metazoa</taxon>
        <taxon>Ecdysozoa</taxon>
        <taxon>Arthropoda</taxon>
        <taxon>Crustacea</taxon>
        <taxon>Multicrustacea</taxon>
        <taxon>Hexanauplia</taxon>
        <taxon>Copepoda</taxon>
        <taxon>Siphonostomatoida</taxon>
        <taxon>Caligidae</taxon>
        <taxon>Caligus</taxon>
    </lineage>
</organism>
<gene>
    <name evidence="3" type="primary">GABD</name>
</gene>
<proteinExistence type="evidence at transcript level"/>
<sequence length="162" mass="18555">MNRILSKSEYLFLHSKHTYSVRQISTLIEPKAFVNGSWVSSNSGAVFSVHDPSNGSHLIDVPDMDEHDTTKAILAASRAFKSWKETTGKERSQILRRFFNVCQEHQEELARILTLEQGKPLPEAKGEIVYGNSYLEWFSEEARRGYGDVSIERLSRIHKVQM</sequence>
<dbReference type="Gene3D" id="3.40.605.10">
    <property type="entry name" value="Aldehyde Dehydrogenase, Chain A, domain 1"/>
    <property type="match status" value="1"/>
</dbReference>
<dbReference type="PANTHER" id="PTHR43353:SF5">
    <property type="entry name" value="SUCCINATE-SEMIALDEHYDE DEHYDROGENASE, MITOCHONDRIAL"/>
    <property type="match status" value="1"/>
</dbReference>
<dbReference type="AlphaFoldDB" id="C1BQA5"/>
<evidence type="ECO:0000256" key="1">
    <source>
        <dbReference type="ARBA" id="ARBA00023002"/>
    </source>
</evidence>
<protein>
    <submittedName>
        <fullName evidence="3">Succinate-semialdehyde dehydrogenase</fullName>
    </submittedName>
</protein>
<evidence type="ECO:0000259" key="2">
    <source>
        <dbReference type="Pfam" id="PF00171"/>
    </source>
</evidence>
<evidence type="ECO:0000313" key="3">
    <source>
        <dbReference type="EMBL" id="ACO11208.1"/>
    </source>
</evidence>
<dbReference type="InterPro" id="IPR016161">
    <property type="entry name" value="Ald_DH/histidinol_DH"/>
</dbReference>
<feature type="domain" description="Aldehyde dehydrogenase" evidence="2">
    <location>
        <begin position="38"/>
        <end position="149"/>
    </location>
</feature>
<keyword evidence="1" id="KW-0560">Oxidoreductase</keyword>
<dbReference type="InterPro" id="IPR050740">
    <property type="entry name" value="Aldehyde_DH_Superfamily"/>
</dbReference>
<reference evidence="3" key="1">
    <citation type="submission" date="2009-03" db="EMBL/GenBank/DDBJ databases">
        <title>Caligus rogercresseyi ESTs and full-length cDNAs.</title>
        <authorList>
            <person name="Yasuike M."/>
            <person name="von Schalburg K."/>
            <person name="Cooper G."/>
            <person name="Leong J."/>
            <person name="Jones S.R.M."/>
            <person name="Koop B.F."/>
        </authorList>
    </citation>
    <scope>NUCLEOTIDE SEQUENCE</scope>
    <source>
        <tissue evidence="3">Whole tissue</tissue>
    </source>
</reference>
<dbReference type="PANTHER" id="PTHR43353">
    <property type="entry name" value="SUCCINATE-SEMIALDEHYDE DEHYDROGENASE, MITOCHONDRIAL"/>
    <property type="match status" value="1"/>
</dbReference>
<dbReference type="Pfam" id="PF00171">
    <property type="entry name" value="Aldedh"/>
    <property type="match status" value="1"/>
</dbReference>
<dbReference type="GO" id="GO:0004777">
    <property type="term" value="F:succinate-semialdehyde dehydrogenase (NAD+) activity"/>
    <property type="evidence" value="ECO:0007669"/>
    <property type="project" value="TreeGrafter"/>
</dbReference>
<dbReference type="EMBL" id="BT076784">
    <property type="protein sequence ID" value="ACO11208.1"/>
    <property type="molecule type" value="mRNA"/>
</dbReference>